<protein>
    <submittedName>
        <fullName evidence="2">Uncharacterized protein</fullName>
    </submittedName>
</protein>
<dbReference type="Proteomes" id="UP001174694">
    <property type="component" value="Unassembled WGS sequence"/>
</dbReference>
<feature type="region of interest" description="Disordered" evidence="1">
    <location>
        <begin position="105"/>
        <end position="125"/>
    </location>
</feature>
<keyword evidence="3" id="KW-1185">Reference proteome</keyword>
<name>A0AA38R934_9PEZI</name>
<sequence length="194" mass="21425">MAAYSQEFDIPSPFWYPESETYPSEMTVVDPDSIPYFEDDGGSFLETMYPGLSVPEHYSFDVGLFPTSLDNQTIIQDTIADVPIEVMDIDALLRDWLDLDEPPTGSTTIPEVEPTDNMPIDPPSTSDAIMVERELEFAASTTLTSPLEADTSSPGAGQADYDTRPRQWLDISPIAGYEKTSRIDEAEFPEPAGV</sequence>
<feature type="region of interest" description="Disordered" evidence="1">
    <location>
        <begin position="141"/>
        <end position="167"/>
    </location>
</feature>
<comment type="caution">
    <text evidence="2">The sequence shown here is derived from an EMBL/GenBank/DDBJ whole genome shotgun (WGS) entry which is preliminary data.</text>
</comment>
<organism evidence="2 3">
    <name type="scientific">Pleurostoma richardsiae</name>
    <dbReference type="NCBI Taxonomy" id="41990"/>
    <lineage>
        <taxon>Eukaryota</taxon>
        <taxon>Fungi</taxon>
        <taxon>Dikarya</taxon>
        <taxon>Ascomycota</taxon>
        <taxon>Pezizomycotina</taxon>
        <taxon>Sordariomycetes</taxon>
        <taxon>Sordariomycetidae</taxon>
        <taxon>Calosphaeriales</taxon>
        <taxon>Pleurostomataceae</taxon>
        <taxon>Pleurostoma</taxon>
    </lineage>
</organism>
<gene>
    <name evidence="2" type="ORF">NKR23_g12452</name>
</gene>
<dbReference type="AlphaFoldDB" id="A0AA38R934"/>
<reference evidence="2" key="1">
    <citation type="submission" date="2022-07" db="EMBL/GenBank/DDBJ databases">
        <title>Fungi with potential for degradation of polypropylene.</title>
        <authorList>
            <person name="Gostincar C."/>
        </authorList>
    </citation>
    <scope>NUCLEOTIDE SEQUENCE</scope>
    <source>
        <strain evidence="2">EXF-13308</strain>
    </source>
</reference>
<dbReference type="EMBL" id="JANBVO010000131">
    <property type="protein sequence ID" value="KAJ9129813.1"/>
    <property type="molecule type" value="Genomic_DNA"/>
</dbReference>
<evidence type="ECO:0000256" key="1">
    <source>
        <dbReference type="SAM" id="MobiDB-lite"/>
    </source>
</evidence>
<accession>A0AA38R934</accession>
<feature type="compositionally biased region" description="Polar residues" evidence="1">
    <location>
        <begin position="141"/>
        <end position="155"/>
    </location>
</feature>
<evidence type="ECO:0000313" key="2">
    <source>
        <dbReference type="EMBL" id="KAJ9129813.1"/>
    </source>
</evidence>
<proteinExistence type="predicted"/>
<evidence type="ECO:0000313" key="3">
    <source>
        <dbReference type="Proteomes" id="UP001174694"/>
    </source>
</evidence>